<dbReference type="AlphaFoldDB" id="A0A9P4IKM0"/>
<evidence type="ECO:0000259" key="7">
    <source>
        <dbReference type="Pfam" id="PF04719"/>
    </source>
</evidence>
<dbReference type="InterPro" id="IPR006809">
    <property type="entry name" value="TAFII28_dom"/>
</dbReference>
<evidence type="ECO:0000256" key="5">
    <source>
        <dbReference type="ARBA" id="ARBA00023242"/>
    </source>
</evidence>
<keyword evidence="3" id="KW-0805">Transcription regulation</keyword>
<dbReference type="Pfam" id="PF04719">
    <property type="entry name" value="TAFII28"/>
    <property type="match status" value="1"/>
</dbReference>
<evidence type="ECO:0000256" key="3">
    <source>
        <dbReference type="ARBA" id="ARBA00023015"/>
    </source>
</evidence>
<dbReference type="InterPro" id="IPR009072">
    <property type="entry name" value="Histone-fold"/>
</dbReference>
<name>A0A9P4IKM0_9PEZI</name>
<feature type="compositionally biased region" description="Low complexity" evidence="6">
    <location>
        <begin position="75"/>
        <end position="92"/>
    </location>
</feature>
<feature type="region of interest" description="Disordered" evidence="6">
    <location>
        <begin position="1"/>
        <end position="150"/>
    </location>
</feature>
<keyword evidence="9" id="KW-1185">Reference proteome</keyword>
<comment type="subcellular location">
    <subcellularLocation>
        <location evidence="1">Nucleus</location>
    </subcellularLocation>
</comment>
<protein>
    <recommendedName>
        <fullName evidence="7">TAFII28-like protein domain-containing protein</fullName>
    </recommendedName>
</protein>
<evidence type="ECO:0000256" key="1">
    <source>
        <dbReference type="ARBA" id="ARBA00004123"/>
    </source>
</evidence>
<feature type="non-terminal residue" evidence="8">
    <location>
        <position position="350"/>
    </location>
</feature>
<dbReference type="GO" id="GO:0046982">
    <property type="term" value="F:protein heterodimerization activity"/>
    <property type="evidence" value="ECO:0007669"/>
    <property type="project" value="InterPro"/>
</dbReference>
<evidence type="ECO:0000256" key="6">
    <source>
        <dbReference type="SAM" id="MobiDB-lite"/>
    </source>
</evidence>
<gene>
    <name evidence="8" type="ORF">NA57DRAFT_24675</name>
</gene>
<proteinExistence type="inferred from homology"/>
<evidence type="ECO:0000313" key="8">
    <source>
        <dbReference type="EMBL" id="KAF2101407.1"/>
    </source>
</evidence>
<dbReference type="GO" id="GO:0051123">
    <property type="term" value="P:RNA polymerase II preinitiation complex assembly"/>
    <property type="evidence" value="ECO:0007669"/>
    <property type="project" value="InterPro"/>
</dbReference>
<comment type="caution">
    <text evidence="8">The sequence shown here is derived from an EMBL/GenBank/DDBJ whole genome shotgun (WGS) entry which is preliminary data.</text>
</comment>
<keyword evidence="4" id="KW-0804">Transcription</keyword>
<dbReference type="EMBL" id="ML978123">
    <property type="protein sequence ID" value="KAF2101407.1"/>
    <property type="molecule type" value="Genomic_DNA"/>
</dbReference>
<keyword evidence="5" id="KW-0539">Nucleus</keyword>
<dbReference type="SUPFAM" id="SSF47113">
    <property type="entry name" value="Histone-fold"/>
    <property type="match status" value="1"/>
</dbReference>
<accession>A0A9P4IKM0</accession>
<feature type="domain" description="TAFII28-like protein" evidence="7">
    <location>
        <begin position="178"/>
        <end position="253"/>
    </location>
</feature>
<comment type="similarity">
    <text evidence="2">Belongs to the TAF11 family.</text>
</comment>
<feature type="compositionally biased region" description="Basic residues" evidence="6">
    <location>
        <begin position="93"/>
        <end position="103"/>
    </location>
</feature>
<dbReference type="Gene3D" id="1.10.20.10">
    <property type="entry name" value="Histone, subunit A"/>
    <property type="match status" value="1"/>
</dbReference>
<dbReference type="Proteomes" id="UP000799772">
    <property type="component" value="Unassembled WGS sequence"/>
</dbReference>
<dbReference type="PANTHER" id="PTHR13218:SF8">
    <property type="entry name" value="TRANSCRIPTION INITIATION FACTOR TFIID SUBUNIT 11"/>
    <property type="match status" value="1"/>
</dbReference>
<organism evidence="8 9">
    <name type="scientific">Rhizodiscina lignyota</name>
    <dbReference type="NCBI Taxonomy" id="1504668"/>
    <lineage>
        <taxon>Eukaryota</taxon>
        <taxon>Fungi</taxon>
        <taxon>Dikarya</taxon>
        <taxon>Ascomycota</taxon>
        <taxon>Pezizomycotina</taxon>
        <taxon>Dothideomycetes</taxon>
        <taxon>Pleosporomycetidae</taxon>
        <taxon>Aulographales</taxon>
        <taxon>Rhizodiscinaceae</taxon>
        <taxon>Rhizodiscina</taxon>
    </lineage>
</organism>
<dbReference type="InterPro" id="IPR045127">
    <property type="entry name" value="TAF11-like"/>
</dbReference>
<dbReference type="OrthoDB" id="28335at2759"/>
<feature type="compositionally biased region" description="Acidic residues" evidence="6">
    <location>
        <begin position="135"/>
        <end position="150"/>
    </location>
</feature>
<evidence type="ECO:0000256" key="2">
    <source>
        <dbReference type="ARBA" id="ARBA00009788"/>
    </source>
</evidence>
<dbReference type="GO" id="GO:0005669">
    <property type="term" value="C:transcription factor TFIID complex"/>
    <property type="evidence" value="ECO:0007669"/>
    <property type="project" value="InterPro"/>
</dbReference>
<reference evidence="8" key="1">
    <citation type="journal article" date="2020" name="Stud. Mycol.">
        <title>101 Dothideomycetes genomes: a test case for predicting lifestyles and emergence of pathogens.</title>
        <authorList>
            <person name="Haridas S."/>
            <person name="Albert R."/>
            <person name="Binder M."/>
            <person name="Bloem J."/>
            <person name="Labutti K."/>
            <person name="Salamov A."/>
            <person name="Andreopoulos B."/>
            <person name="Baker S."/>
            <person name="Barry K."/>
            <person name="Bills G."/>
            <person name="Bluhm B."/>
            <person name="Cannon C."/>
            <person name="Castanera R."/>
            <person name="Culley D."/>
            <person name="Daum C."/>
            <person name="Ezra D."/>
            <person name="Gonzalez J."/>
            <person name="Henrissat B."/>
            <person name="Kuo A."/>
            <person name="Liang C."/>
            <person name="Lipzen A."/>
            <person name="Lutzoni F."/>
            <person name="Magnuson J."/>
            <person name="Mondo S."/>
            <person name="Nolan M."/>
            <person name="Ohm R."/>
            <person name="Pangilinan J."/>
            <person name="Park H.-J."/>
            <person name="Ramirez L."/>
            <person name="Alfaro M."/>
            <person name="Sun H."/>
            <person name="Tritt A."/>
            <person name="Yoshinaga Y."/>
            <person name="Zwiers L.-H."/>
            <person name="Turgeon B."/>
            <person name="Goodwin S."/>
            <person name="Spatafora J."/>
            <person name="Crous P."/>
            <person name="Grigoriev I."/>
        </authorList>
    </citation>
    <scope>NUCLEOTIDE SEQUENCE</scope>
    <source>
        <strain evidence="8">CBS 133067</strain>
    </source>
</reference>
<feature type="compositionally biased region" description="Polar residues" evidence="6">
    <location>
        <begin position="39"/>
        <end position="74"/>
    </location>
</feature>
<dbReference type="GO" id="GO:0016251">
    <property type="term" value="F:RNA polymerase II general transcription initiation factor activity"/>
    <property type="evidence" value="ECO:0007669"/>
    <property type="project" value="TreeGrafter"/>
</dbReference>
<sequence>SPPASVGLQLPKKRPSITSLAGPPNPKRRKPSTAGPSHLRQTSFPPENAPSFSARSPSSTVGGTPRFSRSPSVESSLLGGAAPSLLSAATGTSRKRGGRKGKGARLDPAGDDADRRSVSGDTRSVKGRGAKGAAAEDDAGEAQEEDEDFDELVEGMVAEDRKMDEAAMAAERQKEAVLLANLAPDEAERYVRFRRAVLAKGTVRKLVNQTLSQSVPPSIVNIVQGYTKIFVGEIIDLALDVQLEWLAASAYRPVEVTDSTFPVVEPVGTVVQSMGEEKTEAHGWIAEEGREGLKERTKREFRGPLTPDHLREALRRYKKSVQGGAAGFMGFSGEGRENVAARAGGKKLFR</sequence>
<evidence type="ECO:0000256" key="4">
    <source>
        <dbReference type="ARBA" id="ARBA00023163"/>
    </source>
</evidence>
<evidence type="ECO:0000313" key="9">
    <source>
        <dbReference type="Proteomes" id="UP000799772"/>
    </source>
</evidence>
<dbReference type="PANTHER" id="PTHR13218">
    <property type="entry name" value="TRANSCRIPTION INITIATION FACTOR TFIID SUBUNIT 11-RELATED"/>
    <property type="match status" value="1"/>
</dbReference>
<dbReference type="CDD" id="cd08048">
    <property type="entry name" value="HFD_TAF11"/>
    <property type="match status" value="1"/>
</dbReference>
<feature type="non-terminal residue" evidence="8">
    <location>
        <position position="1"/>
    </location>
</feature>